<evidence type="ECO:0000313" key="1">
    <source>
        <dbReference type="EMBL" id="GAJ07856.1"/>
    </source>
</evidence>
<comment type="caution">
    <text evidence="1">The sequence shown here is derived from an EMBL/GenBank/DDBJ whole genome shotgun (WGS) entry which is preliminary data.</text>
</comment>
<dbReference type="AlphaFoldDB" id="X1V6F0"/>
<reference evidence="1" key="1">
    <citation type="journal article" date="2014" name="Front. Microbiol.">
        <title>High frequency of phylogenetically diverse reductive dehalogenase-homologous genes in deep subseafloor sedimentary metagenomes.</title>
        <authorList>
            <person name="Kawai M."/>
            <person name="Futagami T."/>
            <person name="Toyoda A."/>
            <person name="Takaki Y."/>
            <person name="Nishi S."/>
            <person name="Hori S."/>
            <person name="Arai W."/>
            <person name="Tsubouchi T."/>
            <person name="Morono Y."/>
            <person name="Uchiyama I."/>
            <person name="Ito T."/>
            <person name="Fujiyama A."/>
            <person name="Inagaki F."/>
            <person name="Takami H."/>
        </authorList>
    </citation>
    <scope>NUCLEOTIDE SEQUENCE</scope>
    <source>
        <strain evidence="1">Expedition CK06-06</strain>
    </source>
</reference>
<dbReference type="EMBL" id="BARW01030614">
    <property type="protein sequence ID" value="GAJ07856.1"/>
    <property type="molecule type" value="Genomic_DNA"/>
</dbReference>
<organism evidence="1">
    <name type="scientific">marine sediment metagenome</name>
    <dbReference type="NCBI Taxonomy" id="412755"/>
    <lineage>
        <taxon>unclassified sequences</taxon>
        <taxon>metagenomes</taxon>
        <taxon>ecological metagenomes</taxon>
    </lineage>
</organism>
<gene>
    <name evidence="1" type="ORF">S12H4_48902</name>
</gene>
<protein>
    <submittedName>
        <fullName evidence="1">Uncharacterized protein</fullName>
    </submittedName>
</protein>
<feature type="non-terminal residue" evidence="1">
    <location>
        <position position="31"/>
    </location>
</feature>
<sequence length="31" mass="3453">MRKPREAQAGISPTTIDLSYFRLSIDGKAMV</sequence>
<accession>X1V6F0</accession>
<proteinExistence type="predicted"/>
<name>X1V6F0_9ZZZZ</name>